<reference evidence="1" key="1">
    <citation type="journal article" date="2020" name="Stud. Mycol.">
        <title>101 Dothideomycetes genomes: a test case for predicting lifestyles and emergence of pathogens.</title>
        <authorList>
            <person name="Haridas S."/>
            <person name="Albert R."/>
            <person name="Binder M."/>
            <person name="Bloem J."/>
            <person name="Labutti K."/>
            <person name="Salamov A."/>
            <person name="Andreopoulos B."/>
            <person name="Baker S."/>
            <person name="Barry K."/>
            <person name="Bills G."/>
            <person name="Bluhm B."/>
            <person name="Cannon C."/>
            <person name="Castanera R."/>
            <person name="Culley D."/>
            <person name="Daum C."/>
            <person name="Ezra D."/>
            <person name="Gonzalez J."/>
            <person name="Henrissat B."/>
            <person name="Kuo A."/>
            <person name="Liang C."/>
            <person name="Lipzen A."/>
            <person name="Lutzoni F."/>
            <person name="Magnuson J."/>
            <person name="Mondo S."/>
            <person name="Nolan M."/>
            <person name="Ohm R."/>
            <person name="Pangilinan J."/>
            <person name="Park H.-J."/>
            <person name="Ramirez L."/>
            <person name="Alfaro M."/>
            <person name="Sun H."/>
            <person name="Tritt A."/>
            <person name="Yoshinaga Y."/>
            <person name="Zwiers L.-H."/>
            <person name="Turgeon B."/>
            <person name="Goodwin S."/>
            <person name="Spatafora J."/>
            <person name="Crous P."/>
            <person name="Grigoriev I."/>
        </authorList>
    </citation>
    <scope>NUCLEOTIDE SEQUENCE</scope>
    <source>
        <strain evidence="1">CBS 627.86</strain>
    </source>
</reference>
<organism evidence="1 2">
    <name type="scientific">Lophiotrema nucula</name>
    <dbReference type="NCBI Taxonomy" id="690887"/>
    <lineage>
        <taxon>Eukaryota</taxon>
        <taxon>Fungi</taxon>
        <taxon>Dikarya</taxon>
        <taxon>Ascomycota</taxon>
        <taxon>Pezizomycotina</taxon>
        <taxon>Dothideomycetes</taxon>
        <taxon>Pleosporomycetidae</taxon>
        <taxon>Pleosporales</taxon>
        <taxon>Lophiotremataceae</taxon>
        <taxon>Lophiotrema</taxon>
    </lineage>
</organism>
<protein>
    <submittedName>
        <fullName evidence="1">Uncharacterized protein</fullName>
    </submittedName>
</protein>
<sequence>MIAIEVCEVANAIARAKPPWETPTSHSWCLSFPYCRIGGSCCYLTKTPHSSCQQRMAGRDLEEDPRMVHARKGHTAEVRFGRSGLAKVGPTKVGQGNPGIGQADLCEIDLREGRLQELDLDLREVGQGWLRLGHDHVWEDFLGQGHLWEPDLR</sequence>
<keyword evidence="2" id="KW-1185">Reference proteome</keyword>
<gene>
    <name evidence="1" type="ORF">BDV96DRAFT_46864</name>
</gene>
<accession>A0A6A5ZC08</accession>
<dbReference type="AlphaFoldDB" id="A0A6A5ZC08"/>
<evidence type="ECO:0000313" key="1">
    <source>
        <dbReference type="EMBL" id="KAF2116257.1"/>
    </source>
</evidence>
<evidence type="ECO:0000313" key="2">
    <source>
        <dbReference type="Proteomes" id="UP000799770"/>
    </source>
</evidence>
<dbReference type="EMBL" id="ML977321">
    <property type="protein sequence ID" value="KAF2116257.1"/>
    <property type="molecule type" value="Genomic_DNA"/>
</dbReference>
<name>A0A6A5ZC08_9PLEO</name>
<dbReference type="Proteomes" id="UP000799770">
    <property type="component" value="Unassembled WGS sequence"/>
</dbReference>
<proteinExistence type="predicted"/>